<dbReference type="PANTHER" id="PTHR46246:SF1">
    <property type="entry name" value="GUANOSINE-3',5'-BIS(DIPHOSPHATE) 3'-PYROPHOSPHOHYDROLASE MESH1"/>
    <property type="match status" value="1"/>
</dbReference>
<dbReference type="KEGG" id="nct:NMSP_1074"/>
<dbReference type="EMBL" id="CP021324">
    <property type="protein sequence ID" value="ARS64691.1"/>
    <property type="molecule type" value="Genomic_DNA"/>
</dbReference>
<dbReference type="AlphaFoldDB" id="A0A2Z2HL05"/>
<dbReference type="GO" id="GO:0008893">
    <property type="term" value="F:guanosine-3',5'-bis(diphosphate) 3'-diphosphatase activity"/>
    <property type="evidence" value="ECO:0007669"/>
    <property type="project" value="TreeGrafter"/>
</dbReference>
<sequence>MSKQYAIKQHKGQYRKNNKTPYWHHLQDVVKNLEMMGIEDESILCSGWLHDSIEDTSSDFDDVSKHFGKKIAQIVSDLTKETRLPKNQQEKNYLKQLSNSSWQSKVVKFADILANVSDLKNSELNRMQKIVQVKYKIKYLNEIKSGIIQNKKRIPNLSQAEIMLNSVLKEYGQRKITLS</sequence>
<gene>
    <name evidence="1" type="ORF">NMSP_1074</name>
</gene>
<keyword evidence="1" id="KW-0378">Hydrolase</keyword>
<dbReference type="OrthoDB" id="120252at2157"/>
<dbReference type="InterPro" id="IPR052194">
    <property type="entry name" value="MESH1"/>
</dbReference>
<organism evidence="1 2">
    <name type="scientific">Candidatus Nitrosomarinus catalinensis</name>
    <dbReference type="NCBI Taxonomy" id="1898749"/>
    <lineage>
        <taxon>Archaea</taxon>
        <taxon>Nitrososphaerota</taxon>
        <taxon>Nitrososphaeria</taxon>
        <taxon>Nitrosopumilales</taxon>
        <taxon>Nitrosopumilaceae</taxon>
        <taxon>Candidatus Nitrosomarinus</taxon>
    </lineage>
</organism>
<evidence type="ECO:0000313" key="1">
    <source>
        <dbReference type="EMBL" id="ARS64691.1"/>
    </source>
</evidence>
<name>A0A2Z2HL05_9ARCH</name>
<dbReference type="Proteomes" id="UP000249949">
    <property type="component" value="Chromosome"/>
</dbReference>
<proteinExistence type="predicted"/>
<keyword evidence="2" id="KW-1185">Reference proteome</keyword>
<reference evidence="1 2" key="1">
    <citation type="journal article" date="2017" name="Environ. Microbiol.">
        <title>Genome and epigenome of a novel marine Thaumarchaeota strain suggest viral infection, phosphorothioation DNA modification and multiple restriction systems.</title>
        <authorList>
            <person name="Ahlgren N.A."/>
            <person name="Chen Y."/>
            <person name="Needham D.M."/>
            <person name="Parada A.E."/>
            <person name="Sachdeva R."/>
            <person name="Trinh V."/>
            <person name="Chen T."/>
            <person name="Fuhrman J.A."/>
        </authorList>
    </citation>
    <scope>NUCLEOTIDE SEQUENCE [LARGE SCALE GENOMIC DNA]</scope>
    <source>
        <strain evidence="1 2">SPOT01</strain>
    </source>
</reference>
<dbReference type="SUPFAM" id="SSF109604">
    <property type="entry name" value="HD-domain/PDEase-like"/>
    <property type="match status" value="1"/>
</dbReference>
<dbReference type="Gene3D" id="1.10.3210.10">
    <property type="entry name" value="Hypothetical protein af1432"/>
    <property type="match status" value="1"/>
</dbReference>
<protein>
    <submittedName>
        <fullName evidence="1">Bifunctional (P)ppGpp synthetase II/ guanosine-3',5'-bis pyrophosphate 3'-pyrophosphohydrolase</fullName>
    </submittedName>
</protein>
<evidence type="ECO:0000313" key="2">
    <source>
        <dbReference type="Proteomes" id="UP000249949"/>
    </source>
</evidence>
<dbReference type="Pfam" id="PF13328">
    <property type="entry name" value="HD_4"/>
    <property type="match status" value="1"/>
</dbReference>
<dbReference type="GeneID" id="32901530"/>
<dbReference type="RefSeq" id="WP_192866142.1">
    <property type="nucleotide sequence ID" value="NZ_CP021324.1"/>
</dbReference>
<accession>A0A2Z2HL05</accession>
<dbReference type="PANTHER" id="PTHR46246">
    <property type="entry name" value="GUANOSINE-3',5'-BIS(DIPHOSPHATE) 3'-PYROPHOSPHOHYDROLASE MESH1"/>
    <property type="match status" value="1"/>
</dbReference>